<keyword evidence="6" id="KW-0436">Ligase</keyword>
<dbReference type="GO" id="GO:0035999">
    <property type="term" value="P:tetrahydrofolate interconversion"/>
    <property type="evidence" value="ECO:0007669"/>
    <property type="project" value="TreeGrafter"/>
</dbReference>
<comment type="catalytic activity">
    <reaction evidence="5">
        <text>(6S)-5-formyl-5,6,7,8-tetrahydrofolate + ATP = (6R)-5,10-methenyltetrahydrofolate + ADP + phosphate</text>
        <dbReference type="Rhea" id="RHEA:10488"/>
        <dbReference type="ChEBI" id="CHEBI:30616"/>
        <dbReference type="ChEBI" id="CHEBI:43474"/>
        <dbReference type="ChEBI" id="CHEBI:57455"/>
        <dbReference type="ChEBI" id="CHEBI:57457"/>
        <dbReference type="ChEBI" id="CHEBI:456216"/>
        <dbReference type="EC" id="6.3.3.2"/>
    </reaction>
</comment>
<dbReference type="RefSeq" id="WP_050353075.1">
    <property type="nucleotide sequence ID" value="NZ_CP073011.1"/>
</dbReference>
<dbReference type="EMBL" id="LGTO01000007">
    <property type="protein sequence ID" value="KNE20499.1"/>
    <property type="molecule type" value="Genomic_DNA"/>
</dbReference>
<dbReference type="PATRIC" id="fig|1473.5.peg.2587"/>
<dbReference type="PIRSF" id="PIRSF006806">
    <property type="entry name" value="FTHF_cligase"/>
    <property type="match status" value="1"/>
</dbReference>
<comment type="similarity">
    <text evidence="1 5">Belongs to the 5-formyltetrahydrofolate cyclo-ligase family.</text>
</comment>
<dbReference type="AlphaFoldDB" id="A0A0L0QPJ4"/>
<dbReference type="Pfam" id="PF01812">
    <property type="entry name" value="5-FTHF_cyc-lig"/>
    <property type="match status" value="1"/>
</dbReference>
<evidence type="ECO:0000313" key="7">
    <source>
        <dbReference type="Proteomes" id="UP000036780"/>
    </source>
</evidence>
<evidence type="ECO:0000256" key="2">
    <source>
        <dbReference type="ARBA" id="ARBA00022741"/>
    </source>
</evidence>
<accession>A0A0L0QPJ4</accession>
<dbReference type="SUPFAM" id="SSF100950">
    <property type="entry name" value="NagB/RpiA/CoA transferase-like"/>
    <property type="match status" value="1"/>
</dbReference>
<dbReference type="PANTHER" id="PTHR23407">
    <property type="entry name" value="ATPASE INHIBITOR/5-FORMYLTETRAHYDROFOLATE CYCLO-LIGASE"/>
    <property type="match status" value="1"/>
</dbReference>
<keyword evidence="2 4" id="KW-0547">Nucleotide-binding</keyword>
<evidence type="ECO:0000256" key="1">
    <source>
        <dbReference type="ARBA" id="ARBA00010638"/>
    </source>
</evidence>
<dbReference type="EC" id="6.3.3.2" evidence="5"/>
<keyword evidence="5" id="KW-0460">Magnesium</keyword>
<evidence type="ECO:0000256" key="5">
    <source>
        <dbReference type="RuleBase" id="RU361279"/>
    </source>
</evidence>
<keyword evidence="5" id="KW-0479">Metal-binding</keyword>
<dbReference type="GO" id="GO:0009396">
    <property type="term" value="P:folic acid-containing compound biosynthetic process"/>
    <property type="evidence" value="ECO:0007669"/>
    <property type="project" value="TreeGrafter"/>
</dbReference>
<protein>
    <recommendedName>
        <fullName evidence="5">5-formyltetrahydrofolate cyclo-ligase</fullName>
        <ecNumber evidence="5">6.3.3.2</ecNumber>
    </recommendedName>
</protein>
<feature type="binding site" evidence="4">
    <location>
        <begin position="3"/>
        <end position="7"/>
    </location>
    <ligand>
        <name>ATP</name>
        <dbReference type="ChEBI" id="CHEBI:30616"/>
    </ligand>
</feature>
<dbReference type="GeneID" id="66870327"/>
<reference evidence="7" key="1">
    <citation type="submission" date="2015-07" db="EMBL/GenBank/DDBJ databases">
        <title>Fjat-10053 dsm26.</title>
        <authorList>
            <person name="Liu B."/>
            <person name="Wang J."/>
            <person name="Zhu Y."/>
            <person name="Liu G."/>
            <person name="Chen Q."/>
            <person name="Chen Z."/>
            <person name="Lan J."/>
            <person name="Che J."/>
            <person name="Ge C."/>
            <person name="Shi H."/>
            <person name="Pan Z."/>
            <person name="Liu X."/>
        </authorList>
    </citation>
    <scope>NUCLEOTIDE SEQUENCE [LARGE SCALE GENOMIC DNA]</scope>
    <source>
        <strain evidence="7">DSM 26</strain>
    </source>
</reference>
<dbReference type="PANTHER" id="PTHR23407:SF1">
    <property type="entry name" value="5-FORMYLTETRAHYDROFOLATE CYCLO-LIGASE"/>
    <property type="match status" value="1"/>
</dbReference>
<feature type="binding site" evidence="4">
    <location>
        <begin position="133"/>
        <end position="141"/>
    </location>
    <ligand>
        <name>ATP</name>
        <dbReference type="ChEBI" id="CHEBI:30616"/>
    </ligand>
</feature>
<evidence type="ECO:0000256" key="3">
    <source>
        <dbReference type="ARBA" id="ARBA00022840"/>
    </source>
</evidence>
<dbReference type="GO" id="GO:0046872">
    <property type="term" value="F:metal ion binding"/>
    <property type="evidence" value="ECO:0007669"/>
    <property type="project" value="UniProtKB-KW"/>
</dbReference>
<dbReference type="GO" id="GO:0005524">
    <property type="term" value="F:ATP binding"/>
    <property type="evidence" value="ECO:0007669"/>
    <property type="project" value="UniProtKB-KW"/>
</dbReference>
<feature type="binding site" evidence="4">
    <location>
        <position position="54"/>
    </location>
    <ligand>
        <name>substrate</name>
    </ligand>
</feature>
<dbReference type="InterPro" id="IPR024185">
    <property type="entry name" value="FTHF_cligase-like_sf"/>
</dbReference>
<dbReference type="InterPro" id="IPR037171">
    <property type="entry name" value="NagB/RpiA_transferase-like"/>
</dbReference>
<keyword evidence="3 4" id="KW-0067">ATP-binding</keyword>
<comment type="caution">
    <text evidence="6">The sequence shown here is derived from an EMBL/GenBank/DDBJ whole genome shotgun (WGS) entry which is preliminary data.</text>
</comment>
<keyword evidence="7" id="KW-1185">Reference proteome</keyword>
<proteinExistence type="inferred from homology"/>
<evidence type="ECO:0000256" key="4">
    <source>
        <dbReference type="PIRSR" id="PIRSR006806-1"/>
    </source>
</evidence>
<dbReference type="InterPro" id="IPR002698">
    <property type="entry name" value="FTHF_cligase"/>
</dbReference>
<comment type="cofactor">
    <cofactor evidence="5">
        <name>Mg(2+)</name>
        <dbReference type="ChEBI" id="CHEBI:18420"/>
    </cofactor>
</comment>
<feature type="binding site" evidence="4">
    <location>
        <position position="49"/>
    </location>
    <ligand>
        <name>substrate</name>
    </ligand>
</feature>
<dbReference type="Gene3D" id="3.40.50.10420">
    <property type="entry name" value="NagB/RpiA/CoA transferase-like"/>
    <property type="match status" value="1"/>
</dbReference>
<gene>
    <name evidence="6" type="ORF">AFK71_19220</name>
</gene>
<organism evidence="6 7">
    <name type="scientific">Virgibacillus pantothenticus</name>
    <dbReference type="NCBI Taxonomy" id="1473"/>
    <lineage>
        <taxon>Bacteria</taxon>
        <taxon>Bacillati</taxon>
        <taxon>Bacillota</taxon>
        <taxon>Bacilli</taxon>
        <taxon>Bacillales</taxon>
        <taxon>Bacillaceae</taxon>
        <taxon>Virgibacillus</taxon>
    </lineage>
</organism>
<name>A0A0L0QPJ4_VIRPA</name>
<dbReference type="OrthoDB" id="9801938at2"/>
<dbReference type="Proteomes" id="UP000036780">
    <property type="component" value="Unassembled WGS sequence"/>
</dbReference>
<evidence type="ECO:0000313" key="6">
    <source>
        <dbReference type="EMBL" id="KNE20499.1"/>
    </source>
</evidence>
<sequence length="188" mass="21418">MTKEQLRKSTITILNQMDAAQRKKVEQQLHHQLVTSSIWKNADTIGITISKGFEWDTNKLIKQAWEQGKTVCAPKCVPATKTMDFYAFHTYDQLEVVYYRLLEPDPSKTVYIPPANIDLLVVPGIVFDQKGYRIGFGGGYYDRFLVGFPNFTVSILHSSQLIESIPKNVFDIPVQHLITEAGLLLKKK</sequence>
<dbReference type="GO" id="GO:0030272">
    <property type="term" value="F:5-formyltetrahydrofolate cyclo-ligase activity"/>
    <property type="evidence" value="ECO:0007669"/>
    <property type="project" value="UniProtKB-EC"/>
</dbReference>
<dbReference type="NCBIfam" id="TIGR02727">
    <property type="entry name" value="MTHFS_bact"/>
    <property type="match status" value="1"/>
</dbReference>